<protein>
    <submittedName>
        <fullName evidence="4">Phosphoenolpyruvate carboxylase</fullName>
    </submittedName>
</protein>
<evidence type="ECO:0000256" key="1">
    <source>
        <dbReference type="ARBA" id="ARBA00022842"/>
    </source>
</evidence>
<keyword evidence="3" id="KW-0120">Carbon dioxide fixation</keyword>
<dbReference type="GO" id="GO:0006099">
    <property type="term" value="P:tricarboxylic acid cycle"/>
    <property type="evidence" value="ECO:0007669"/>
    <property type="project" value="InterPro"/>
</dbReference>
<comment type="caution">
    <text evidence="4">The sequence shown here is derived from an EMBL/GenBank/DDBJ whole genome shotgun (WGS) entry which is preliminary data.</text>
</comment>
<keyword evidence="4" id="KW-0670">Pyruvate</keyword>
<dbReference type="InterPro" id="IPR015813">
    <property type="entry name" value="Pyrv/PenolPyrv_kinase-like_dom"/>
</dbReference>
<sequence length="486" mass="55816">MKIPRVMSTQHPDNVLLPFFAESQDMSGDDEIQEAYYAFSHLGCDEQMWDCEGKEVDDFVVRKLLTKYEHFFKEARLGEDVFLTLRVPNPDVEKEEAKVLIETLESIPRSCDAARLFYGKDIPPIFEVILPMTMSHQSLNRIYYYYKDFVVGKQNQPFYPGDITISEWIGECKPEKINVIALFEDKEHQLEAHNIMREYLKDKDIKHQRVFIARSDPAMNYGMVSAILCNKIALQRLRRLSEETGVKIYPILGAGSAPFRGHLAPDTVDMILEEYPDVQTFTIQSAFKYDHSVASVISAVNKLKASQVMRGYDIDEGKCIEIIDKVAVQYRRVIEYLAPIINYVASFVPRRRMRKLHVGLFGYSRSVGKVTLPRVISFCAACYSIGLPPEILGLNILTAEDIACMKDMHVNFMFDMKTAMSYFNEDVLTILPDEVKTSLKLDWDDYRINPEHKAITSRIIKAVKDRDGANLQDMLIEAAHIRKFLG</sequence>
<dbReference type="InterPro" id="IPR007566">
    <property type="entry name" value="PEP_COase_arc-type"/>
</dbReference>
<dbReference type="SUPFAM" id="SSF51621">
    <property type="entry name" value="Phosphoenolpyruvate/pyruvate domain"/>
    <property type="match status" value="1"/>
</dbReference>
<keyword evidence="2" id="KW-0456">Lyase</keyword>
<dbReference type="Pfam" id="PF14010">
    <property type="entry name" value="PEPcase_2"/>
    <property type="match status" value="1"/>
</dbReference>
<organism evidence="4">
    <name type="scientific">hot springs metagenome</name>
    <dbReference type="NCBI Taxonomy" id="433727"/>
    <lineage>
        <taxon>unclassified sequences</taxon>
        <taxon>metagenomes</taxon>
        <taxon>ecological metagenomes</taxon>
    </lineage>
</organism>
<evidence type="ECO:0000256" key="3">
    <source>
        <dbReference type="ARBA" id="ARBA00023300"/>
    </source>
</evidence>
<dbReference type="EMBL" id="BLAB01000001">
    <property type="protein sequence ID" value="GER93150.1"/>
    <property type="molecule type" value="Genomic_DNA"/>
</dbReference>
<dbReference type="AlphaFoldDB" id="A0A5J4L2Q7"/>
<accession>A0A5J4L2Q7</accession>
<proteinExistence type="inferred from homology"/>
<reference evidence="4" key="1">
    <citation type="submission" date="2019-10" db="EMBL/GenBank/DDBJ databases">
        <title>Metagenomic sequencing of thiosulfate-disproportionating enrichment culture.</title>
        <authorList>
            <person name="Umezawa K."/>
            <person name="Kojima H."/>
            <person name="Fukui M."/>
        </authorList>
    </citation>
    <scope>NUCLEOTIDE SEQUENCE</scope>
    <source>
        <strain evidence="4">45J</strain>
    </source>
</reference>
<dbReference type="GO" id="GO:0008964">
    <property type="term" value="F:phosphoenolpyruvate carboxylase activity"/>
    <property type="evidence" value="ECO:0007669"/>
    <property type="project" value="InterPro"/>
</dbReference>
<name>A0A5J4L2Q7_9ZZZZ</name>
<dbReference type="GO" id="GO:0015977">
    <property type="term" value="P:carbon fixation"/>
    <property type="evidence" value="ECO:0007669"/>
    <property type="project" value="UniProtKB-KW"/>
</dbReference>
<keyword evidence="1" id="KW-0460">Magnesium</keyword>
<dbReference type="PIRSF" id="PIRSF006677">
    <property type="entry name" value="UCP006677"/>
    <property type="match status" value="1"/>
</dbReference>
<evidence type="ECO:0000313" key="4">
    <source>
        <dbReference type="EMBL" id="GER93150.1"/>
    </source>
</evidence>
<dbReference type="HAMAP" id="MF_01904">
    <property type="entry name" value="PEPcase_type2"/>
    <property type="match status" value="1"/>
</dbReference>
<gene>
    <name evidence="4" type="ORF">A45J_0883</name>
</gene>
<evidence type="ECO:0000256" key="2">
    <source>
        <dbReference type="ARBA" id="ARBA00023239"/>
    </source>
</evidence>
<dbReference type="NCBIfam" id="TIGR02751">
    <property type="entry name" value="PEPCase_arch"/>
    <property type="match status" value="1"/>
</dbReference>